<proteinExistence type="inferred from homology"/>
<comment type="subcellular location">
    <subcellularLocation>
        <location evidence="1 7">Cell membrane</location>
        <topology evidence="1 7">Multi-pass membrane protein</topology>
    </subcellularLocation>
</comment>
<keyword evidence="5 7" id="KW-1133">Transmembrane helix</keyword>
<dbReference type="Pfam" id="PF00528">
    <property type="entry name" value="BPD_transp_1"/>
    <property type="match status" value="1"/>
</dbReference>
<keyword evidence="6 7" id="KW-0472">Membrane</keyword>
<feature type="transmembrane region" description="Helical" evidence="7">
    <location>
        <begin position="109"/>
        <end position="129"/>
    </location>
</feature>
<feature type="transmembrane region" description="Helical" evidence="7">
    <location>
        <begin position="255"/>
        <end position="275"/>
    </location>
</feature>
<dbReference type="InterPro" id="IPR035906">
    <property type="entry name" value="MetI-like_sf"/>
</dbReference>
<evidence type="ECO:0000256" key="5">
    <source>
        <dbReference type="ARBA" id="ARBA00022989"/>
    </source>
</evidence>
<keyword evidence="10" id="KW-1185">Reference proteome</keyword>
<dbReference type="InterPro" id="IPR000515">
    <property type="entry name" value="MetI-like"/>
</dbReference>
<dbReference type="PROSITE" id="PS50928">
    <property type="entry name" value="ABC_TM1"/>
    <property type="match status" value="1"/>
</dbReference>
<evidence type="ECO:0000256" key="1">
    <source>
        <dbReference type="ARBA" id="ARBA00004651"/>
    </source>
</evidence>
<evidence type="ECO:0000256" key="4">
    <source>
        <dbReference type="ARBA" id="ARBA00022692"/>
    </source>
</evidence>
<feature type="transmembrane region" description="Helical" evidence="7">
    <location>
        <begin position="12"/>
        <end position="35"/>
    </location>
</feature>
<reference evidence="10" key="1">
    <citation type="journal article" date="2019" name="Int. J. Syst. Evol. Microbiol.">
        <title>The Global Catalogue of Microorganisms (GCM) 10K type strain sequencing project: providing services to taxonomists for standard genome sequencing and annotation.</title>
        <authorList>
            <consortium name="The Broad Institute Genomics Platform"/>
            <consortium name="The Broad Institute Genome Sequencing Center for Infectious Disease"/>
            <person name="Wu L."/>
            <person name="Ma J."/>
        </authorList>
    </citation>
    <scope>NUCLEOTIDE SEQUENCE [LARGE SCALE GENOMIC DNA]</scope>
    <source>
        <strain evidence="10">CCUG 57263</strain>
    </source>
</reference>
<dbReference type="PANTHER" id="PTHR43744">
    <property type="entry name" value="ABC TRANSPORTER PERMEASE PROTEIN MG189-RELATED-RELATED"/>
    <property type="match status" value="1"/>
</dbReference>
<keyword evidence="2 7" id="KW-0813">Transport</keyword>
<name>A0ABW3D8B6_9BACL</name>
<dbReference type="Gene3D" id="1.10.3720.10">
    <property type="entry name" value="MetI-like"/>
    <property type="match status" value="1"/>
</dbReference>
<dbReference type="Proteomes" id="UP001597120">
    <property type="component" value="Unassembled WGS sequence"/>
</dbReference>
<feature type="transmembrane region" description="Helical" evidence="7">
    <location>
        <begin position="182"/>
        <end position="204"/>
    </location>
</feature>
<dbReference type="RefSeq" id="WP_144939080.1">
    <property type="nucleotide sequence ID" value="NZ_JBHTIU010000034.1"/>
</dbReference>
<comment type="similarity">
    <text evidence="7">Belongs to the binding-protein-dependent transport system permease family.</text>
</comment>
<dbReference type="CDD" id="cd06261">
    <property type="entry name" value="TM_PBP2"/>
    <property type="match status" value="1"/>
</dbReference>
<evidence type="ECO:0000313" key="9">
    <source>
        <dbReference type="EMBL" id="MFD0869667.1"/>
    </source>
</evidence>
<comment type="caution">
    <text evidence="9">The sequence shown here is derived from an EMBL/GenBank/DDBJ whole genome shotgun (WGS) entry which is preliminary data.</text>
</comment>
<evidence type="ECO:0000313" key="10">
    <source>
        <dbReference type="Proteomes" id="UP001597120"/>
    </source>
</evidence>
<gene>
    <name evidence="9" type="ORF">ACFQ03_10940</name>
</gene>
<dbReference type="EMBL" id="JBHTIU010000034">
    <property type="protein sequence ID" value="MFD0869667.1"/>
    <property type="molecule type" value="Genomic_DNA"/>
</dbReference>
<feature type="transmembrane region" description="Helical" evidence="7">
    <location>
        <begin position="141"/>
        <end position="161"/>
    </location>
</feature>
<organism evidence="9 10">
    <name type="scientific">Paenibacillus residui</name>
    <dbReference type="NCBI Taxonomy" id="629724"/>
    <lineage>
        <taxon>Bacteria</taxon>
        <taxon>Bacillati</taxon>
        <taxon>Bacillota</taxon>
        <taxon>Bacilli</taxon>
        <taxon>Bacillales</taxon>
        <taxon>Paenibacillaceae</taxon>
        <taxon>Paenibacillus</taxon>
    </lineage>
</organism>
<protein>
    <submittedName>
        <fullName evidence="9">Carbohydrate ABC transporter permease</fullName>
    </submittedName>
</protein>
<evidence type="ECO:0000256" key="3">
    <source>
        <dbReference type="ARBA" id="ARBA00022475"/>
    </source>
</evidence>
<keyword evidence="3" id="KW-1003">Cell membrane</keyword>
<feature type="transmembrane region" description="Helical" evidence="7">
    <location>
        <begin position="74"/>
        <end position="97"/>
    </location>
</feature>
<accession>A0ABW3D8B6</accession>
<evidence type="ECO:0000256" key="7">
    <source>
        <dbReference type="RuleBase" id="RU363032"/>
    </source>
</evidence>
<dbReference type="SUPFAM" id="SSF161098">
    <property type="entry name" value="MetI-like"/>
    <property type="match status" value="1"/>
</dbReference>
<feature type="domain" description="ABC transmembrane type-1" evidence="8">
    <location>
        <begin position="74"/>
        <end position="275"/>
    </location>
</feature>
<evidence type="ECO:0000256" key="2">
    <source>
        <dbReference type="ARBA" id="ARBA00022448"/>
    </source>
</evidence>
<evidence type="ECO:0000259" key="8">
    <source>
        <dbReference type="PROSITE" id="PS50928"/>
    </source>
</evidence>
<sequence length="290" mass="32667">MKRMSKGERIFQVFNYFIITLIALSMLLPILHVLAQSLSGELAINSGKVTILPVDFTFVNYQIVLKDMSVWRAFMVSVVVTVFGTLFNLAATASLAYPLSRSEYLGRRYVLMMVLLTFIFSAPLIPNYLLIRSLGMLDTLWALIIPGAISAYNLFIMRSFFNNLPGELIDSGRIDGAGEMRILWSIVLPLSKPAMATMGLFYAVSHWNSYSSAMYYINNRALYPLQVRLREIVITDTFGEMDSSFENLANMSPEGMKMAVIAISTLPIMMVYPFLQKYFIKGMLIGSIKS</sequence>
<evidence type="ECO:0000256" key="6">
    <source>
        <dbReference type="ARBA" id="ARBA00023136"/>
    </source>
</evidence>
<dbReference type="PANTHER" id="PTHR43744:SF9">
    <property type="entry name" value="POLYGALACTURONAN_RHAMNOGALACTURONAN TRANSPORT SYSTEM PERMEASE PROTEIN YTCP"/>
    <property type="match status" value="1"/>
</dbReference>
<keyword evidence="4 7" id="KW-0812">Transmembrane</keyword>